<organism evidence="2 3">
    <name type="scientific">Nocardiopsis aegyptia</name>
    <dbReference type="NCBI Taxonomy" id="220378"/>
    <lineage>
        <taxon>Bacteria</taxon>
        <taxon>Bacillati</taxon>
        <taxon>Actinomycetota</taxon>
        <taxon>Actinomycetes</taxon>
        <taxon>Streptosporangiales</taxon>
        <taxon>Nocardiopsidaceae</taxon>
        <taxon>Nocardiopsis</taxon>
    </lineage>
</organism>
<reference evidence="2 3" key="1">
    <citation type="submission" date="2020-07" db="EMBL/GenBank/DDBJ databases">
        <title>Sequencing the genomes of 1000 actinobacteria strains.</title>
        <authorList>
            <person name="Klenk H.-P."/>
        </authorList>
    </citation>
    <scope>NUCLEOTIDE SEQUENCE [LARGE SCALE GENOMIC DNA]</scope>
    <source>
        <strain evidence="2 3">DSM 44442</strain>
    </source>
</reference>
<name>A0A7Z0JA75_9ACTN</name>
<evidence type="ECO:0000313" key="2">
    <source>
        <dbReference type="EMBL" id="NYJ34487.1"/>
    </source>
</evidence>
<comment type="caution">
    <text evidence="2">The sequence shown here is derived from an EMBL/GenBank/DDBJ whole genome shotgun (WGS) entry which is preliminary data.</text>
</comment>
<feature type="region of interest" description="Disordered" evidence="1">
    <location>
        <begin position="98"/>
        <end position="191"/>
    </location>
</feature>
<dbReference type="Proteomes" id="UP000572051">
    <property type="component" value="Unassembled WGS sequence"/>
</dbReference>
<evidence type="ECO:0000313" key="3">
    <source>
        <dbReference type="Proteomes" id="UP000572051"/>
    </source>
</evidence>
<protein>
    <submittedName>
        <fullName evidence="2">Uncharacterized protein</fullName>
    </submittedName>
</protein>
<proteinExistence type="predicted"/>
<sequence>MCCLPLYGCCPLALDVWESSRPLGSAVLSVHHTPCRPWTVDAPGSPTPVTNRRARLPGPGGARSGAPRGTLAGAAEARLPPDTLGVSRNRAPRTLVARVHQHARTRPPLRMPPGLETCPRHPSAFLPPPRALDPTHPAPPPAVCSSCLSARPPHPSGPASPARAPTRPVGPSTGTRPHPHPSPAPLPSRGFSAFPRWGSDFGRWPVRLWEDHAGGQLRLANWRGLCPHPAKHALGPRLGPRGS</sequence>
<feature type="region of interest" description="Disordered" evidence="1">
    <location>
        <begin position="39"/>
        <end position="69"/>
    </location>
</feature>
<dbReference type="AlphaFoldDB" id="A0A7Z0JA75"/>
<evidence type="ECO:0000256" key="1">
    <source>
        <dbReference type="SAM" id="MobiDB-lite"/>
    </source>
</evidence>
<feature type="compositionally biased region" description="Pro residues" evidence="1">
    <location>
        <begin position="125"/>
        <end position="142"/>
    </location>
</feature>
<accession>A0A7Z0JA75</accession>
<gene>
    <name evidence="2" type="ORF">HNR10_002368</name>
</gene>
<keyword evidence="3" id="KW-1185">Reference proteome</keyword>
<dbReference type="EMBL" id="JACCFS010000001">
    <property type="protein sequence ID" value="NYJ34487.1"/>
    <property type="molecule type" value="Genomic_DNA"/>
</dbReference>